<proteinExistence type="predicted"/>
<evidence type="ECO:0000256" key="1">
    <source>
        <dbReference type="SAM" id="MobiDB-lite"/>
    </source>
</evidence>
<comment type="caution">
    <text evidence="2">The sequence shown here is derived from an EMBL/GenBank/DDBJ whole genome shotgun (WGS) entry which is preliminary data.</text>
</comment>
<keyword evidence="3" id="KW-1185">Reference proteome</keyword>
<dbReference type="Proteomes" id="UP001196413">
    <property type="component" value="Unassembled WGS sequence"/>
</dbReference>
<protein>
    <submittedName>
        <fullName evidence="2">Uncharacterized protein</fullName>
    </submittedName>
</protein>
<evidence type="ECO:0000313" key="2">
    <source>
        <dbReference type="EMBL" id="KAJ1366680.1"/>
    </source>
</evidence>
<gene>
    <name evidence="2" type="ORF">KIN20_027420</name>
</gene>
<organism evidence="2 3">
    <name type="scientific">Parelaphostrongylus tenuis</name>
    <name type="common">Meningeal worm</name>
    <dbReference type="NCBI Taxonomy" id="148309"/>
    <lineage>
        <taxon>Eukaryota</taxon>
        <taxon>Metazoa</taxon>
        <taxon>Ecdysozoa</taxon>
        <taxon>Nematoda</taxon>
        <taxon>Chromadorea</taxon>
        <taxon>Rhabditida</taxon>
        <taxon>Rhabditina</taxon>
        <taxon>Rhabditomorpha</taxon>
        <taxon>Strongyloidea</taxon>
        <taxon>Metastrongylidae</taxon>
        <taxon>Parelaphostrongylus</taxon>
    </lineage>
</organism>
<feature type="compositionally biased region" description="Polar residues" evidence="1">
    <location>
        <begin position="90"/>
        <end position="105"/>
    </location>
</feature>
<feature type="region of interest" description="Disordered" evidence="1">
    <location>
        <begin position="55"/>
        <end position="105"/>
    </location>
</feature>
<reference evidence="2" key="1">
    <citation type="submission" date="2021-06" db="EMBL/GenBank/DDBJ databases">
        <title>Parelaphostrongylus tenuis whole genome reference sequence.</title>
        <authorList>
            <person name="Garwood T.J."/>
            <person name="Larsen P.A."/>
            <person name="Fountain-Jones N.M."/>
            <person name="Garbe J.R."/>
            <person name="Macchietto M.G."/>
            <person name="Kania S.A."/>
            <person name="Gerhold R.W."/>
            <person name="Richards J.E."/>
            <person name="Wolf T.M."/>
        </authorList>
    </citation>
    <scope>NUCLEOTIDE SEQUENCE</scope>
    <source>
        <strain evidence="2">MNPRO001-30</strain>
        <tissue evidence="2">Meninges</tissue>
    </source>
</reference>
<dbReference type="AlphaFoldDB" id="A0AAD5WDR9"/>
<sequence>MFDITFFSEKCPIRCKHTYCFTALLLFVLSCAFVKSLTFSDIECDVQDLTSQVAELPVNSGEEEIMPSDIDSQENGKKNEGSEWDDDNSAGDQQETSADTGTVDG</sequence>
<accession>A0AAD5WDR9</accession>
<name>A0AAD5WDR9_PARTN</name>
<evidence type="ECO:0000313" key="3">
    <source>
        <dbReference type="Proteomes" id="UP001196413"/>
    </source>
</evidence>
<dbReference type="EMBL" id="JAHQIW010005644">
    <property type="protein sequence ID" value="KAJ1366680.1"/>
    <property type="molecule type" value="Genomic_DNA"/>
</dbReference>